<reference evidence="4 5" key="1">
    <citation type="submission" date="2023-07" db="EMBL/GenBank/DDBJ databases">
        <title>Genomic Encyclopedia of Type Strains, Phase IV (KMG-IV): sequencing the most valuable type-strain genomes for metagenomic binning, comparative biology and taxonomic classification.</title>
        <authorList>
            <person name="Goeker M."/>
        </authorList>
    </citation>
    <scope>NUCLEOTIDE SEQUENCE [LARGE SCALE GENOMIC DNA]</scope>
    <source>
        <strain evidence="4 5">DSM 100301</strain>
    </source>
</reference>
<keyword evidence="2" id="KW-1133">Transmembrane helix</keyword>
<comment type="caution">
    <text evidence="4">The sequence shown here is derived from an EMBL/GenBank/DDBJ whole genome shotgun (WGS) entry which is preliminary data.</text>
</comment>
<dbReference type="Pfam" id="PF10908">
    <property type="entry name" value="Tlde1_dom"/>
    <property type="match status" value="1"/>
</dbReference>
<gene>
    <name evidence="4" type="ORF">QO005_003370</name>
</gene>
<organism evidence="4 5">
    <name type="scientific">Rhizobium paknamense</name>
    <dbReference type="NCBI Taxonomy" id="1206817"/>
    <lineage>
        <taxon>Bacteria</taxon>
        <taxon>Pseudomonadati</taxon>
        <taxon>Pseudomonadota</taxon>
        <taxon>Alphaproteobacteria</taxon>
        <taxon>Hyphomicrobiales</taxon>
        <taxon>Rhizobiaceae</taxon>
        <taxon>Rhizobium/Agrobacterium group</taxon>
        <taxon>Rhizobium</taxon>
    </lineage>
</organism>
<sequence>MAFASVSLPASDVHRTKTSVLPRLMSGAALVGGGVAASLWLAVTFGALHGLSMGPAGETGMFGRGKVDALRASLLLPSVPAQTVAPMPSAKEREAKYAALRAKALKEAQIRIAEREIMRAPVSRPLDQAGRAILEQALAASIAERAIAQRWQDAITPEKAQLMADAEREAVAAEAQEMAEAVLADAPPLAQVQGVPGELAASMQAAVSPKPDAAAKTQELAMLPDEVPAPMRRPKADPFSEVMAEQTAAQTAKADVPAPKTIPLKSDPGKTAPKTLMAYARSSDVMDDDDSPSIFRRRASLPGKGSGVAVYDISSATVHMPNGEKLVAHSGRGENRDNPRSVHIKNRGATPPNVYRLSMREALFHGVEALRMTPVGDGKMYGRDGFLTHTYLLRIRGDSSGCVVFDQYPRFLAAYKRGEVKTLIVVPSINELPRYMAQL</sequence>
<feature type="transmembrane region" description="Helical" evidence="2">
    <location>
        <begin position="20"/>
        <end position="43"/>
    </location>
</feature>
<protein>
    <recommendedName>
        <fullName evidence="3">Tlde1 domain-containing protein</fullName>
    </recommendedName>
</protein>
<dbReference type="InterPro" id="IPR021225">
    <property type="entry name" value="Tlde1_dom"/>
</dbReference>
<evidence type="ECO:0000313" key="4">
    <source>
        <dbReference type="EMBL" id="MDQ0457025.1"/>
    </source>
</evidence>
<dbReference type="Proteomes" id="UP001235269">
    <property type="component" value="Unassembled WGS sequence"/>
</dbReference>
<feature type="region of interest" description="Disordered" evidence="1">
    <location>
        <begin position="249"/>
        <end position="272"/>
    </location>
</feature>
<accession>A0ABU0IHZ6</accession>
<feature type="region of interest" description="Disordered" evidence="1">
    <location>
        <begin position="328"/>
        <end position="350"/>
    </location>
</feature>
<evidence type="ECO:0000259" key="3">
    <source>
        <dbReference type="Pfam" id="PF10908"/>
    </source>
</evidence>
<feature type="domain" description="Tlde1" evidence="3">
    <location>
        <begin position="325"/>
        <end position="428"/>
    </location>
</feature>
<keyword evidence="2" id="KW-0812">Transmembrane</keyword>
<evidence type="ECO:0000256" key="2">
    <source>
        <dbReference type="SAM" id="Phobius"/>
    </source>
</evidence>
<proteinExistence type="predicted"/>
<feature type="compositionally biased region" description="Basic and acidic residues" evidence="1">
    <location>
        <begin position="331"/>
        <end position="340"/>
    </location>
</feature>
<keyword evidence="2" id="KW-0472">Membrane</keyword>
<keyword evidence="5" id="KW-1185">Reference proteome</keyword>
<name>A0ABU0IHZ6_9HYPH</name>
<dbReference type="EMBL" id="JAUSWH010000011">
    <property type="protein sequence ID" value="MDQ0457025.1"/>
    <property type="molecule type" value="Genomic_DNA"/>
</dbReference>
<dbReference type="RefSeq" id="WP_307159206.1">
    <property type="nucleotide sequence ID" value="NZ_JAUSWH010000011.1"/>
</dbReference>
<evidence type="ECO:0000256" key="1">
    <source>
        <dbReference type="SAM" id="MobiDB-lite"/>
    </source>
</evidence>
<evidence type="ECO:0000313" key="5">
    <source>
        <dbReference type="Proteomes" id="UP001235269"/>
    </source>
</evidence>